<proteinExistence type="predicted"/>
<feature type="region of interest" description="Disordered" evidence="4">
    <location>
        <begin position="366"/>
        <end position="387"/>
    </location>
</feature>
<keyword evidence="7" id="KW-1185">Reference proteome</keyword>
<dbReference type="Gene3D" id="1.25.40.180">
    <property type="match status" value="3"/>
</dbReference>
<dbReference type="GO" id="GO:0003723">
    <property type="term" value="F:RNA binding"/>
    <property type="evidence" value="ECO:0007669"/>
    <property type="project" value="InterPro"/>
</dbReference>
<dbReference type="InterPro" id="IPR016024">
    <property type="entry name" value="ARM-type_fold"/>
</dbReference>
<dbReference type="EMBL" id="JANBUW010000002">
    <property type="protein sequence ID" value="KAJ2852601.1"/>
    <property type="molecule type" value="Genomic_DNA"/>
</dbReference>
<evidence type="ECO:0000313" key="6">
    <source>
        <dbReference type="EMBL" id="KAJ2852601.1"/>
    </source>
</evidence>
<dbReference type="OrthoDB" id="27832at2759"/>
<feature type="compositionally biased region" description="Acidic residues" evidence="4">
    <location>
        <begin position="450"/>
        <end position="459"/>
    </location>
</feature>
<dbReference type="Proteomes" id="UP001139887">
    <property type="component" value="Unassembled WGS sequence"/>
</dbReference>
<protein>
    <submittedName>
        <fullName evidence="6">mRNA decay protein</fullName>
    </submittedName>
</protein>
<dbReference type="InterPro" id="IPR039762">
    <property type="entry name" value="Nmd2/UPF2"/>
</dbReference>
<evidence type="ECO:0000256" key="3">
    <source>
        <dbReference type="SAM" id="Coils"/>
    </source>
</evidence>
<feature type="compositionally biased region" description="Basic and acidic residues" evidence="4">
    <location>
        <begin position="1179"/>
        <end position="1194"/>
    </location>
</feature>
<feature type="compositionally biased region" description="Acidic residues" evidence="4">
    <location>
        <begin position="428"/>
        <end position="439"/>
    </location>
</feature>
<name>A0A9W8IKA0_9FUNG</name>
<reference evidence="6" key="1">
    <citation type="submission" date="2022-07" db="EMBL/GenBank/DDBJ databases">
        <title>Phylogenomic reconstructions and comparative analyses of Kickxellomycotina fungi.</title>
        <authorList>
            <person name="Reynolds N.K."/>
            <person name="Stajich J.E."/>
            <person name="Barry K."/>
            <person name="Grigoriev I.V."/>
            <person name="Crous P."/>
            <person name="Smith M.E."/>
        </authorList>
    </citation>
    <scope>NUCLEOTIDE SEQUENCE</scope>
    <source>
        <strain evidence="6">NRRL 1566</strain>
    </source>
</reference>
<feature type="domain" description="MIF4G" evidence="5">
    <location>
        <begin position="517"/>
        <end position="705"/>
    </location>
</feature>
<feature type="coiled-coil region" evidence="3">
    <location>
        <begin position="1004"/>
        <end position="1031"/>
    </location>
</feature>
<sequence length="1194" mass="133666">MDGGTLKRQERLEGLQRANLLAWQGHLFEPAGQLDANIKKNTGFIKKCKTNLGQESAQLVREVKILKLEKYVSEIVPAVLEGMLKFKTGGEYAAGINVISALHARFPKQFTAELVGQMLRLLVPPSLNALGAMSAEQREREEQARLGRQKVVLRMLGEMFVSGLLWAIDTQPEGVGELDLAAAFALSRAPITSNKTAAKVKDMVQQPGHCVLVGALQNLFLSDREHHLSIALATGFAKTFKADFGLGQDESDRSFLTSIECEGVGAPVVTTETCKRVQAVLQEYLSSAVERLQTMFRGLAKMRKSNEERLFNKGALHADIKEKFERNVRSFSKLSDNVNALCDVLGRARPQLEDLSANKDQLGIVFDTPSGSAAGAPRADSTGVWEDEEERTFYENLLDLQSRLPPSMLEPGRRQPQSPESSLKETAAEGDQDADDFGDIGESSISTEVDASDSSDDDASNAVDVLEYQKFIERRRGQSTGADAAADDENSSAVDTRTVVQQTGTASGYSLAPLRVADVLQRLTTVATRNDADEIAVNFCYINSRANRRALVNTLIDAPRRQMYLIPFYARVIATLNPYFAEIGESVVDELNREFSWLARKRVRGLLEARLKNVRYIAELAKFGVAPLHVPFRCAKVLLEQPHTHNLEVLCALLDACGRYLRAQPKTAERMDMLLGVLLRRRRTLNLDDHTLQLIENAHQACQPHTHKAEKVAKYRTPLELYVRKLVYEDLNSTTADAVFKQLRRLPWGDGTGTDAQRVRHALLCCFTKAWKVKHAHVYLLAMTLSSLGYIYPWFRISVVDTVLENIKLGLERNDFSRNQQRIAEVFYVGEMFIFNVVSVSEVVALVQLFISYGYGHNERLPTPGRSCELDAASDYFRVRLICTLLSTCGRHICRAENLHVMHELGLLVQMYVLAKDQPLPVDIEYSIDGLYGSVFAGVVRCETWEEAAHALAAFNRSDASPVVPQMEPPPADSPVELAHQDVETEASDYSDKSDYSPDIEDAAIDEEAQMEEARRQMEAMEALLDREEEESLEREFNQLSLESTDMRRGERSALDVGIPMNLIGQTRQNETTDPNSMRFALLAGKKQRPVVHRVSIPAESQIAQTVRMQEESALRERAHLKRIVLNYERREAEEEKRQIARELSSKRMPSAHPNFEASFGKPGGSRRRQYNGAGGSRDGQRRQEFHGIPDHFL</sequence>
<dbReference type="Pfam" id="PF02854">
    <property type="entry name" value="MIF4G"/>
    <property type="match status" value="2"/>
</dbReference>
<dbReference type="SUPFAM" id="SSF48371">
    <property type="entry name" value="ARM repeat"/>
    <property type="match status" value="2"/>
</dbReference>
<dbReference type="InterPro" id="IPR003890">
    <property type="entry name" value="MIF4G-like_typ-3"/>
</dbReference>
<dbReference type="InterPro" id="IPR007193">
    <property type="entry name" value="Upf2/Nmd2_C"/>
</dbReference>
<keyword evidence="3" id="KW-0175">Coiled coil</keyword>
<comment type="subcellular location">
    <subcellularLocation>
        <location evidence="1">Cytoplasm</location>
    </subcellularLocation>
</comment>
<dbReference type="GO" id="GO:0035145">
    <property type="term" value="C:exon-exon junction complex"/>
    <property type="evidence" value="ECO:0007669"/>
    <property type="project" value="TreeGrafter"/>
</dbReference>
<evidence type="ECO:0000259" key="5">
    <source>
        <dbReference type="SMART" id="SM00543"/>
    </source>
</evidence>
<dbReference type="PANTHER" id="PTHR12839:SF7">
    <property type="entry name" value="REGULATOR OF NONSENSE TRANSCRIPTS 2"/>
    <property type="match status" value="1"/>
</dbReference>
<comment type="caution">
    <text evidence="6">The sequence shown here is derived from an EMBL/GenBank/DDBJ whole genome shotgun (WGS) entry which is preliminary data.</text>
</comment>
<dbReference type="Pfam" id="PF04050">
    <property type="entry name" value="Upf2"/>
    <property type="match status" value="1"/>
</dbReference>
<dbReference type="GO" id="GO:0005737">
    <property type="term" value="C:cytoplasm"/>
    <property type="evidence" value="ECO:0007669"/>
    <property type="project" value="UniProtKB-SubCell"/>
</dbReference>
<keyword evidence="2" id="KW-0963">Cytoplasm</keyword>
<feature type="region of interest" description="Disordered" evidence="4">
    <location>
        <begin position="1135"/>
        <end position="1194"/>
    </location>
</feature>
<dbReference type="PANTHER" id="PTHR12839">
    <property type="entry name" value="NONSENSE-MEDIATED MRNA DECAY PROTEIN 2 UP-FRAMESHIFT SUPPRESSOR 2"/>
    <property type="match status" value="1"/>
</dbReference>
<dbReference type="AlphaFoldDB" id="A0A9W8IKA0"/>
<dbReference type="GO" id="GO:0000184">
    <property type="term" value="P:nuclear-transcribed mRNA catabolic process, nonsense-mediated decay"/>
    <property type="evidence" value="ECO:0007669"/>
    <property type="project" value="InterPro"/>
</dbReference>
<evidence type="ECO:0000256" key="2">
    <source>
        <dbReference type="ARBA" id="ARBA00022490"/>
    </source>
</evidence>
<gene>
    <name evidence="6" type="primary">NMD2</name>
    <name evidence="6" type="ORF">IWW36_000230</name>
</gene>
<accession>A0A9W8IKA0</accession>
<evidence type="ECO:0000256" key="1">
    <source>
        <dbReference type="ARBA" id="ARBA00004496"/>
    </source>
</evidence>
<evidence type="ECO:0000313" key="7">
    <source>
        <dbReference type="Proteomes" id="UP001139887"/>
    </source>
</evidence>
<dbReference type="SMART" id="SM00543">
    <property type="entry name" value="MIF4G"/>
    <property type="match status" value="2"/>
</dbReference>
<feature type="region of interest" description="Disordered" evidence="4">
    <location>
        <begin position="404"/>
        <end position="462"/>
    </location>
</feature>
<feature type="domain" description="MIF4G" evidence="5">
    <location>
        <begin position="721"/>
        <end position="938"/>
    </location>
</feature>
<feature type="compositionally biased region" description="Basic and acidic residues" evidence="4">
    <location>
        <begin position="1135"/>
        <end position="1146"/>
    </location>
</feature>
<evidence type="ECO:0000256" key="4">
    <source>
        <dbReference type="SAM" id="MobiDB-lite"/>
    </source>
</evidence>
<organism evidence="6 7">
    <name type="scientific">Coemansia brasiliensis</name>
    <dbReference type="NCBI Taxonomy" id="2650707"/>
    <lineage>
        <taxon>Eukaryota</taxon>
        <taxon>Fungi</taxon>
        <taxon>Fungi incertae sedis</taxon>
        <taxon>Zoopagomycota</taxon>
        <taxon>Kickxellomycotina</taxon>
        <taxon>Kickxellomycetes</taxon>
        <taxon>Kickxellales</taxon>
        <taxon>Kickxellaceae</taxon>
        <taxon>Coemansia</taxon>
    </lineage>
</organism>